<dbReference type="CDD" id="cd05300">
    <property type="entry name" value="2-Hacid_dh_1"/>
    <property type="match status" value="1"/>
</dbReference>
<protein>
    <submittedName>
        <fullName evidence="4">D-2-hydroxyacid dehydrogenase</fullName>
    </submittedName>
</protein>
<comment type="caution">
    <text evidence="4">The sequence shown here is derived from an EMBL/GenBank/DDBJ whole genome shotgun (WGS) entry which is preliminary data.</text>
</comment>
<dbReference type="InterPro" id="IPR006140">
    <property type="entry name" value="D-isomer_DH_NAD-bd"/>
</dbReference>
<keyword evidence="5" id="KW-1185">Reference proteome</keyword>
<dbReference type="PANTHER" id="PTHR43333:SF1">
    <property type="entry name" value="D-ISOMER SPECIFIC 2-HYDROXYACID DEHYDROGENASE NAD-BINDING DOMAIN-CONTAINING PROTEIN"/>
    <property type="match status" value="1"/>
</dbReference>
<feature type="domain" description="D-isomer specific 2-hydroxyacid dehydrogenase NAD-binding" evidence="3">
    <location>
        <begin position="109"/>
        <end position="280"/>
    </location>
</feature>
<dbReference type="RefSeq" id="WP_317120892.1">
    <property type="nucleotide sequence ID" value="NZ_JAWJBA010000001.1"/>
</dbReference>
<dbReference type="EMBL" id="JAWJBA010000001">
    <property type="protein sequence ID" value="MDV2683590.1"/>
    <property type="molecule type" value="Genomic_DNA"/>
</dbReference>
<evidence type="ECO:0000256" key="2">
    <source>
        <dbReference type="ARBA" id="ARBA00023027"/>
    </source>
</evidence>
<organism evidence="4 5">
    <name type="scientific">Alkalihalophilus lindianensis</name>
    <dbReference type="NCBI Taxonomy" id="1630542"/>
    <lineage>
        <taxon>Bacteria</taxon>
        <taxon>Bacillati</taxon>
        <taxon>Bacillota</taxon>
        <taxon>Bacilli</taxon>
        <taxon>Bacillales</taxon>
        <taxon>Bacillaceae</taxon>
        <taxon>Alkalihalophilus</taxon>
    </lineage>
</organism>
<gene>
    <name evidence="4" type="ORF">RYX56_04280</name>
</gene>
<sequence length="315" mass="36115">MRFYNLNISHILMISPMYRELKQLIENEKLVQCFRFKSEEEVTDADLDWADAIATFNSQADFDYSKVKWVHSLGAGVDRFLHNKSWDEGVLLTRTICSFGQRIAQYTLSYILQDLQQHHLFAEDSNKKIWEPRTPILMKDKKAVIYGTGEIGQETARVLSLFGMDVYGVSRSGRQKDFFTKVFAINEHQSELKDVGYIINTLPLTTETEFLFDEHLFSCFTQAGFINVGRGASVDEEALLLAIDKGTLRFAVLDVFREEPLPSGHPFWDHPKIIITPHISAVTTPDEAVSCFIDTLFNIEQNKELLNQVDIKNGY</sequence>
<evidence type="ECO:0000256" key="1">
    <source>
        <dbReference type="ARBA" id="ARBA00023002"/>
    </source>
</evidence>
<dbReference type="InterPro" id="IPR036291">
    <property type="entry name" value="NAD(P)-bd_dom_sf"/>
</dbReference>
<name>A0ABU3X6S6_9BACI</name>
<evidence type="ECO:0000259" key="3">
    <source>
        <dbReference type="Pfam" id="PF02826"/>
    </source>
</evidence>
<reference evidence="4 5" key="1">
    <citation type="submission" date="2023-10" db="EMBL/GenBank/DDBJ databases">
        <title>Screening of Alkalihalobacillus lindianensis BZ-TG-R113 and Its Alleviation of Salt Stress on Rapeseed Growth.</title>
        <authorList>
            <person name="Zhao B."/>
            <person name="Guo T."/>
        </authorList>
    </citation>
    <scope>NUCLEOTIDE SEQUENCE [LARGE SCALE GENOMIC DNA]</scope>
    <source>
        <strain evidence="4 5">BZ-TG-R113</strain>
    </source>
</reference>
<evidence type="ECO:0000313" key="5">
    <source>
        <dbReference type="Proteomes" id="UP001287282"/>
    </source>
</evidence>
<accession>A0ABU3X6S6</accession>
<dbReference type="PANTHER" id="PTHR43333">
    <property type="entry name" value="2-HACID_DH_C DOMAIN-CONTAINING PROTEIN"/>
    <property type="match status" value="1"/>
</dbReference>
<evidence type="ECO:0000313" key="4">
    <source>
        <dbReference type="EMBL" id="MDV2683590.1"/>
    </source>
</evidence>
<proteinExistence type="predicted"/>
<dbReference type="Gene3D" id="3.40.50.720">
    <property type="entry name" value="NAD(P)-binding Rossmann-like Domain"/>
    <property type="match status" value="2"/>
</dbReference>
<keyword evidence="1" id="KW-0560">Oxidoreductase</keyword>
<dbReference type="Proteomes" id="UP001287282">
    <property type="component" value="Unassembled WGS sequence"/>
</dbReference>
<keyword evidence="2" id="KW-0520">NAD</keyword>
<dbReference type="Pfam" id="PF02826">
    <property type="entry name" value="2-Hacid_dh_C"/>
    <property type="match status" value="1"/>
</dbReference>
<dbReference type="SUPFAM" id="SSF51735">
    <property type="entry name" value="NAD(P)-binding Rossmann-fold domains"/>
    <property type="match status" value="1"/>
</dbReference>